<evidence type="ECO:0000313" key="3">
    <source>
        <dbReference type="Proteomes" id="UP000005222"/>
    </source>
</evidence>
<name>G8YDX1_PICSO</name>
<dbReference type="GO" id="GO:0042393">
    <property type="term" value="F:histone binding"/>
    <property type="evidence" value="ECO:0007669"/>
    <property type="project" value="InterPro"/>
</dbReference>
<dbReference type="InterPro" id="IPR009072">
    <property type="entry name" value="Histone-fold"/>
</dbReference>
<feature type="region of interest" description="Disordered" evidence="1">
    <location>
        <begin position="293"/>
        <end position="332"/>
    </location>
</feature>
<feature type="compositionally biased region" description="Polar residues" evidence="1">
    <location>
        <begin position="231"/>
        <end position="246"/>
    </location>
</feature>
<dbReference type="OMA" id="CHYCTGN"/>
<reference evidence="2 3" key="1">
    <citation type="journal article" date="2012" name="G3 (Bethesda)">
        <title>Pichia sorbitophila, an interspecies yeast hybrid reveals early steps of genome resolution following polyploidization.</title>
        <authorList>
            <person name="Leh Louis V."/>
            <person name="Despons L."/>
            <person name="Friedrich A."/>
            <person name="Martin T."/>
            <person name="Durrens P."/>
            <person name="Casaregola S."/>
            <person name="Neuveglise C."/>
            <person name="Fairhead C."/>
            <person name="Marck C."/>
            <person name="Cruz J.A."/>
            <person name="Straub M.L."/>
            <person name="Kugler V."/>
            <person name="Sacerdot C."/>
            <person name="Uzunov Z."/>
            <person name="Thierry A."/>
            <person name="Weiss S."/>
            <person name="Bleykasten C."/>
            <person name="De Montigny J."/>
            <person name="Jacques N."/>
            <person name="Jung P."/>
            <person name="Lemaire M."/>
            <person name="Mallet S."/>
            <person name="Morel G."/>
            <person name="Richard G.F."/>
            <person name="Sarkar A."/>
            <person name="Savel G."/>
            <person name="Schacherer J."/>
            <person name="Seret M.L."/>
            <person name="Talla E."/>
            <person name="Samson G."/>
            <person name="Jubin C."/>
            <person name="Poulain J."/>
            <person name="Vacherie B."/>
            <person name="Barbe V."/>
            <person name="Pelletier E."/>
            <person name="Sherman D.J."/>
            <person name="Westhof E."/>
            <person name="Weissenbach J."/>
            <person name="Baret P.V."/>
            <person name="Wincker P."/>
            <person name="Gaillardin C."/>
            <person name="Dujon B."/>
            <person name="Souciet J.L."/>
        </authorList>
    </citation>
    <scope>NUCLEOTIDE SEQUENCE [LARGE SCALE GENOMIC DNA]</scope>
    <source>
        <strain evidence="3">ATCC MYA-4447 / BCRC 22081 / CBS 7064 / NBRC 10061 / NRRL Y-12695</strain>
    </source>
</reference>
<dbReference type="eggNOG" id="ENOG502SCHT">
    <property type="taxonomic scope" value="Eukaryota"/>
</dbReference>
<evidence type="ECO:0000256" key="1">
    <source>
        <dbReference type="SAM" id="MobiDB-lite"/>
    </source>
</evidence>
<dbReference type="Proteomes" id="UP000005222">
    <property type="component" value="Chromosome I"/>
</dbReference>
<feature type="region of interest" description="Disordered" evidence="1">
    <location>
        <begin position="216"/>
        <end position="254"/>
    </location>
</feature>
<sequence length="684" mass="78502">MNELEIYQNDRGGKSSGRQSVSKAAAMKYFEDSVSIETSDEDAEIFNAAPDMRNDVFSSIHDPVKAKQSESEFQAEITRLKSQSTQNFKNKWEEILAKYSQIDDEKESDEIDLATGQIIKDNGHLRSLGARSSFQDRFRLDSDIWSLTYDLDKRIQSKHSREARVRGKKRELKEKLKKQQQFYNETLHRDETPLKADDLRKNMSFFAATEENLLSLKPSPTKKKKLSPEKFNQSLTFSDSNNSTLASPRDAKDRELSNPSLRLFLDDIPWNDEDIPSPGSDYEIYPDNPFLTRKVSPKESSVSDNNYTSWSDSQTELASAAGSSQTSVNESMNRCTNNSLKRTKNHLYDSSFKVSASKDSNEMMNYPEQGDFEDQYSIVSESKFVDLKLENTKLYNCAFDKCSYCTGNRNLYQNHLLDKHSNELQSIGYPIKAVVDRKQAVSVSEDEEKRLSKHFPLMCSVPPLVSSTDGNVYTCNMQLGKKNLNCRKFFTNKKDLNYHQSQFPRLCSHRKQVLLCPILGCGYMTDMGFLEWRKHFIEAKHHISPEHRHALSSEDNYTNEKSKDKSPLLLDDSYKYLIQRKQQQLNLESELKHSEGSSYRNPESKVDIMEEINDIFSDSSSTKEEKTTGHIYKGTTGRSCSKLEEKSIEKSNLNFAIVSDPEEDNEPSLENDKTGYESIDELFS</sequence>
<dbReference type="EMBL" id="FO082051">
    <property type="protein sequence ID" value="CCE81370.1"/>
    <property type="molecule type" value="Genomic_DNA"/>
</dbReference>
<feature type="region of interest" description="Disordered" evidence="1">
    <location>
        <begin position="1"/>
        <end position="21"/>
    </location>
</feature>
<proteinExistence type="predicted"/>
<dbReference type="GO" id="GO:0046982">
    <property type="term" value="F:protein heterodimerization activity"/>
    <property type="evidence" value="ECO:0007669"/>
    <property type="project" value="InterPro"/>
</dbReference>
<keyword evidence="3" id="KW-1185">Reference proteome</keyword>
<dbReference type="PANTHER" id="PTHR15992:SF5">
    <property type="entry name" value="HOLLIDAY JUNCTION RECOGNITION PROTEIN"/>
    <property type="match status" value="1"/>
</dbReference>
<dbReference type="OrthoDB" id="2420608at2759"/>
<dbReference type="Gene3D" id="1.10.20.10">
    <property type="entry name" value="Histone, subunit A"/>
    <property type="match status" value="1"/>
</dbReference>
<dbReference type="AlphaFoldDB" id="G8YDX1"/>
<dbReference type="HOGENOM" id="CLU_402301_0_0_1"/>
<dbReference type="InterPro" id="IPR018465">
    <property type="entry name" value="Scm3/HJURP"/>
</dbReference>
<feature type="region of interest" description="Disordered" evidence="1">
    <location>
        <begin position="655"/>
        <end position="684"/>
    </location>
</feature>
<feature type="compositionally biased region" description="Polar residues" evidence="1">
    <location>
        <begin position="298"/>
        <end position="332"/>
    </location>
</feature>
<feature type="compositionally biased region" description="Acidic residues" evidence="1">
    <location>
        <begin position="660"/>
        <end position="669"/>
    </location>
</feature>
<feature type="region of interest" description="Disordered" evidence="1">
    <location>
        <begin position="547"/>
        <end position="566"/>
    </location>
</feature>
<dbReference type="GO" id="GO:0005634">
    <property type="term" value="C:nucleus"/>
    <property type="evidence" value="ECO:0007669"/>
    <property type="project" value="InterPro"/>
</dbReference>
<evidence type="ECO:0000313" key="2">
    <source>
        <dbReference type="EMBL" id="CCE81370.1"/>
    </source>
</evidence>
<organism evidence="2 3">
    <name type="scientific">Pichia sorbitophila (strain ATCC MYA-4447 / BCRC 22081 / CBS 7064 / NBRC 10061 / NRRL Y-12695)</name>
    <name type="common">Hybrid yeast</name>
    <dbReference type="NCBI Taxonomy" id="559304"/>
    <lineage>
        <taxon>Eukaryota</taxon>
        <taxon>Fungi</taxon>
        <taxon>Dikarya</taxon>
        <taxon>Ascomycota</taxon>
        <taxon>Saccharomycotina</taxon>
        <taxon>Pichiomycetes</taxon>
        <taxon>Debaryomycetaceae</taxon>
        <taxon>Millerozyma</taxon>
    </lineage>
</organism>
<dbReference type="InParanoid" id="G8YDX1"/>
<protein>
    <submittedName>
        <fullName evidence="2">Piso0_001270 protein</fullName>
    </submittedName>
</protein>
<gene>
    <name evidence="2" type="primary">Piso0_001270</name>
    <name evidence="2" type="ORF">GNLVRS01_PISO0I01240g</name>
</gene>
<dbReference type="Pfam" id="PF10384">
    <property type="entry name" value="Scm3"/>
    <property type="match status" value="1"/>
</dbReference>
<dbReference type="PANTHER" id="PTHR15992">
    <property type="entry name" value="HOLLIDAY JUNCTION RECOGNITION PROTEIN"/>
    <property type="match status" value="1"/>
</dbReference>
<dbReference type="STRING" id="559304.G8YDX1"/>
<accession>G8YDX1</accession>